<evidence type="ECO:0000256" key="2">
    <source>
        <dbReference type="ARBA" id="ARBA00022842"/>
    </source>
</evidence>
<reference evidence="5" key="1">
    <citation type="submission" date="2021-01" db="EMBL/GenBank/DDBJ databases">
        <authorList>
            <person name="Corre E."/>
            <person name="Pelletier E."/>
            <person name="Niang G."/>
            <person name="Scheremetjew M."/>
            <person name="Finn R."/>
            <person name="Kale V."/>
            <person name="Holt S."/>
            <person name="Cochrane G."/>
            <person name="Meng A."/>
            <person name="Brown T."/>
            <person name="Cohen L."/>
        </authorList>
    </citation>
    <scope>NUCLEOTIDE SEQUENCE</scope>
    <source>
        <strain evidence="5">CCMP125</strain>
    </source>
</reference>
<dbReference type="GO" id="GO:0008973">
    <property type="term" value="F:phosphopentomutase activity"/>
    <property type="evidence" value="ECO:0007669"/>
    <property type="project" value="TreeGrafter"/>
</dbReference>
<evidence type="ECO:0008006" key="6">
    <source>
        <dbReference type="Google" id="ProtNLM"/>
    </source>
</evidence>
<dbReference type="SUPFAM" id="SSF55957">
    <property type="entry name" value="Phosphoglucomutase, C-terminal domain"/>
    <property type="match status" value="1"/>
</dbReference>
<dbReference type="GO" id="GO:0006166">
    <property type="term" value="P:purine ribonucleoside salvage"/>
    <property type="evidence" value="ECO:0007669"/>
    <property type="project" value="TreeGrafter"/>
</dbReference>
<protein>
    <recommendedName>
        <fullName evidence="6">Alpha-D-phosphohexomutase C-terminal domain-containing protein</fullName>
    </recommendedName>
</protein>
<dbReference type="PANTHER" id="PTHR45745">
    <property type="entry name" value="PHOSPHOMANNOMUTASE 45A"/>
    <property type="match status" value="1"/>
</dbReference>
<dbReference type="InterPro" id="IPR036900">
    <property type="entry name" value="A-D-PHexomutase_C_sf"/>
</dbReference>
<evidence type="ECO:0000256" key="4">
    <source>
        <dbReference type="SAM" id="MobiDB-lite"/>
    </source>
</evidence>
<dbReference type="AlphaFoldDB" id="A0A7S2Y5P7"/>
<evidence type="ECO:0000313" key="5">
    <source>
        <dbReference type="EMBL" id="CAD9952059.1"/>
    </source>
</evidence>
<keyword evidence="2" id="KW-0460">Magnesium</keyword>
<dbReference type="PANTHER" id="PTHR45745:SF1">
    <property type="entry name" value="PHOSPHOGLUCOMUTASE 2B-RELATED"/>
    <property type="match status" value="1"/>
</dbReference>
<dbReference type="GO" id="GO:0005634">
    <property type="term" value="C:nucleus"/>
    <property type="evidence" value="ECO:0007669"/>
    <property type="project" value="TreeGrafter"/>
</dbReference>
<organism evidence="5">
    <name type="scientific">Entomoneis paludosa</name>
    <dbReference type="NCBI Taxonomy" id="265537"/>
    <lineage>
        <taxon>Eukaryota</taxon>
        <taxon>Sar</taxon>
        <taxon>Stramenopiles</taxon>
        <taxon>Ochrophyta</taxon>
        <taxon>Bacillariophyta</taxon>
        <taxon>Bacillariophyceae</taxon>
        <taxon>Bacillariophycidae</taxon>
        <taxon>Entomoneidaceae</taxon>
        <taxon>Entomoneis</taxon>
    </lineage>
</organism>
<proteinExistence type="predicted"/>
<accession>A0A7S2Y5P7</accession>
<sequence>MNHITENGSFGRTHVGDYEIASIRYLGEPGYDSTSADKKPTLPTSASSPMVTIRFTNGGVAQFRASGTEPKFKYYMELPGAPGVDRKTVEQDCKTWSETVLQELLRPDELGLQRPGL</sequence>
<feature type="region of interest" description="Disordered" evidence="4">
    <location>
        <begin position="29"/>
        <end position="49"/>
    </location>
</feature>
<dbReference type="EMBL" id="HBHT01008619">
    <property type="protein sequence ID" value="CAD9952059.1"/>
    <property type="molecule type" value="Transcribed_RNA"/>
</dbReference>
<gene>
    <name evidence="5" type="ORF">APAL1065_LOCUS5774</name>
</gene>
<evidence type="ECO:0000256" key="3">
    <source>
        <dbReference type="ARBA" id="ARBA00023235"/>
    </source>
</evidence>
<keyword evidence="1" id="KW-0479">Metal-binding</keyword>
<evidence type="ECO:0000256" key="1">
    <source>
        <dbReference type="ARBA" id="ARBA00022723"/>
    </source>
</evidence>
<dbReference type="GO" id="GO:0046872">
    <property type="term" value="F:metal ion binding"/>
    <property type="evidence" value="ECO:0007669"/>
    <property type="project" value="UniProtKB-KW"/>
</dbReference>
<name>A0A7S2Y5P7_9STRA</name>
<keyword evidence="3" id="KW-0413">Isomerase</keyword>